<gene>
    <name evidence="2" type="ORF">ETEE_2609</name>
</gene>
<dbReference type="Proteomes" id="UP000028681">
    <property type="component" value="Chromosome"/>
</dbReference>
<proteinExistence type="predicted"/>
<dbReference type="InterPro" id="IPR002789">
    <property type="entry name" value="HerA_central"/>
</dbReference>
<dbReference type="NCBIfam" id="NF042944">
    <property type="entry name" value="HerA_antiphage_2"/>
    <property type="match status" value="1"/>
</dbReference>
<evidence type="ECO:0000313" key="2">
    <source>
        <dbReference type="EMBL" id="AIJ09046.1"/>
    </source>
</evidence>
<dbReference type="HOGENOM" id="CLU_023842_1_0_6"/>
<name>A0A076LMJ0_9GAMM</name>
<evidence type="ECO:0000313" key="3">
    <source>
        <dbReference type="Proteomes" id="UP000028681"/>
    </source>
</evidence>
<dbReference type="EMBL" id="CP006664">
    <property type="protein sequence ID" value="AIJ09046.1"/>
    <property type="molecule type" value="Genomic_DNA"/>
</dbReference>
<dbReference type="Gene3D" id="3.40.50.300">
    <property type="entry name" value="P-loop containing nucleotide triphosphate hydrolases"/>
    <property type="match status" value="2"/>
</dbReference>
<dbReference type="PANTHER" id="PTHR42957:SF1">
    <property type="entry name" value="HELICASE MJ1565-RELATED"/>
    <property type="match status" value="1"/>
</dbReference>
<feature type="domain" description="Helicase HerA central" evidence="1">
    <location>
        <begin position="129"/>
        <end position="423"/>
    </location>
</feature>
<accession>A0A076LMJ0</accession>
<dbReference type="GeneID" id="33941709"/>
<dbReference type="InterPro" id="IPR027417">
    <property type="entry name" value="P-loop_NTPase"/>
</dbReference>
<organism evidence="2 3">
    <name type="scientific">Edwardsiella anguillarum ET080813</name>
    <dbReference type="NCBI Taxonomy" id="667120"/>
    <lineage>
        <taxon>Bacteria</taxon>
        <taxon>Pseudomonadati</taxon>
        <taxon>Pseudomonadota</taxon>
        <taxon>Gammaproteobacteria</taxon>
        <taxon>Enterobacterales</taxon>
        <taxon>Hafniaceae</taxon>
        <taxon>Edwardsiella</taxon>
    </lineage>
</organism>
<protein>
    <recommendedName>
        <fullName evidence="1">Helicase HerA central domain-containing protein</fullName>
    </recommendedName>
</protein>
<dbReference type="InterPro" id="IPR008571">
    <property type="entry name" value="HerA-like"/>
</dbReference>
<dbReference type="KEGG" id="ete:ETEE_2609"/>
<evidence type="ECO:0000259" key="1">
    <source>
        <dbReference type="Pfam" id="PF01935"/>
    </source>
</evidence>
<reference evidence="2 3" key="1">
    <citation type="journal article" date="2012" name="PLoS ONE">
        <title>Edwardsiella comparative phylogenomics reveal the new intra/inter-species taxonomic relationships, virulence evolution and niche adaptation mechanisms.</title>
        <authorList>
            <person name="Yang M."/>
            <person name="Lv Y."/>
            <person name="Xiao J."/>
            <person name="Wu H."/>
            <person name="Zheng H."/>
            <person name="Liu Q."/>
            <person name="Zhang Y."/>
            <person name="Wang Q."/>
        </authorList>
    </citation>
    <scope>NUCLEOTIDE SEQUENCE [LARGE SCALE GENOMIC DNA]</scope>
    <source>
        <strain evidence="3">080813</strain>
    </source>
</reference>
<dbReference type="SUPFAM" id="SSF52540">
    <property type="entry name" value="P-loop containing nucleoside triphosphate hydrolases"/>
    <property type="match status" value="1"/>
</dbReference>
<dbReference type="Pfam" id="PF01935">
    <property type="entry name" value="DUF87"/>
    <property type="match status" value="1"/>
</dbReference>
<dbReference type="RefSeq" id="WP_071881906.1">
    <property type="nucleotide sequence ID" value="NZ_CP006664.1"/>
</dbReference>
<dbReference type="AlphaFoldDB" id="A0A076LMJ0"/>
<dbReference type="PANTHER" id="PTHR42957">
    <property type="entry name" value="HELICASE MJ1565-RELATED"/>
    <property type="match status" value="1"/>
</dbReference>
<sequence>MTEHDLNDINAEVISVYPNNIKILVTDLNDFKDGQNLKVGSYINVPSDDGTMMLIGIIENFSIEAKESGERKYLIQANPLGIIKDGKFERGGDSIALPPKEAVPATDDDIRKIYNNSVEKNKQFEFCSLSYNDNIRIPLDGNKFFNKHIAIIGSTGSGKSHTVSKVIQTAINGKSGDFSLNNSHVIIFDIHSEYRSAFPDANFLDVNNLCLPYWLLNSEELEEILLDTGERDNYNQSSVFRMLVTANKRKHNPSLSKVFYDSPVFFDIDEVENALKNLRDETKNSKANDRYMIIGESGEADKKGDSLTTQDCGCQLNDADRIDKYFEKKFNFYNTKNSNITKGFYADGTLDKFISRFSEKINQDRLSFLFSEKSRNNKFEDVIRSLLGVRTTPGDNRNVTVIDLSGIPFEVLSITVSLISRLIFEYGYVYKKMKEANGENTDFPILLVYEEAHKYVPNSELVRYRSSKKSIERIAKEGRKYGVTLLLASQRPSEISETIFSQCNNFIAMRLTNPVDQNYVKRLLPDTLGAIIDTLPSLKAGEALIIGESIVLPSIVSIDLCPEDKQPSSNDIRYWEVWKQQWHNVDFSGVKDHWLK</sequence>